<dbReference type="Gene3D" id="1.10.510.10">
    <property type="entry name" value="Transferase(Phosphotransferase) domain 1"/>
    <property type="match status" value="1"/>
</dbReference>
<dbReference type="OrthoDB" id="1917297at2759"/>
<evidence type="ECO:0000313" key="4">
    <source>
        <dbReference type="EMBL" id="KAF6172757.1"/>
    </source>
</evidence>
<reference evidence="4 5" key="1">
    <citation type="journal article" date="2020" name="IScience">
        <title>Genome Sequencing of the Endangered Kingdonia uniflora (Circaeasteraceae, Ranunculales) Reveals Potential Mechanisms of Evolutionary Specialization.</title>
        <authorList>
            <person name="Sun Y."/>
            <person name="Deng T."/>
            <person name="Zhang A."/>
            <person name="Moore M.J."/>
            <person name="Landis J.B."/>
            <person name="Lin N."/>
            <person name="Zhang H."/>
            <person name="Zhang X."/>
            <person name="Huang J."/>
            <person name="Zhang X."/>
            <person name="Sun H."/>
            <person name="Wang H."/>
        </authorList>
    </citation>
    <scope>NUCLEOTIDE SEQUENCE [LARGE SCALE GENOMIC DNA]</scope>
    <source>
        <strain evidence="4">TB1705</strain>
        <tissue evidence="4">Leaf</tissue>
    </source>
</reference>
<gene>
    <name evidence="4" type="ORF">GIB67_000815</name>
</gene>
<dbReference type="GO" id="GO:0005886">
    <property type="term" value="C:plasma membrane"/>
    <property type="evidence" value="ECO:0007669"/>
    <property type="project" value="TreeGrafter"/>
</dbReference>
<dbReference type="Gene3D" id="3.30.200.20">
    <property type="entry name" value="Phosphorylase Kinase, domain 1"/>
    <property type="match status" value="1"/>
</dbReference>
<dbReference type="InterPro" id="IPR001245">
    <property type="entry name" value="Ser-Thr/Tyr_kinase_cat_dom"/>
</dbReference>
<dbReference type="PROSITE" id="PS50011">
    <property type="entry name" value="PROTEIN_KINASE_DOM"/>
    <property type="match status" value="1"/>
</dbReference>
<dbReference type="GO" id="GO:0005524">
    <property type="term" value="F:ATP binding"/>
    <property type="evidence" value="ECO:0007669"/>
    <property type="project" value="UniProtKB-KW"/>
</dbReference>
<dbReference type="Pfam" id="PF07714">
    <property type="entry name" value="PK_Tyr_Ser-Thr"/>
    <property type="match status" value="1"/>
</dbReference>
<organism evidence="4 5">
    <name type="scientific">Kingdonia uniflora</name>
    <dbReference type="NCBI Taxonomy" id="39325"/>
    <lineage>
        <taxon>Eukaryota</taxon>
        <taxon>Viridiplantae</taxon>
        <taxon>Streptophyta</taxon>
        <taxon>Embryophyta</taxon>
        <taxon>Tracheophyta</taxon>
        <taxon>Spermatophyta</taxon>
        <taxon>Magnoliopsida</taxon>
        <taxon>Ranunculales</taxon>
        <taxon>Circaeasteraceae</taxon>
        <taxon>Kingdonia</taxon>
    </lineage>
</organism>
<evidence type="ECO:0000259" key="3">
    <source>
        <dbReference type="PROSITE" id="PS50011"/>
    </source>
</evidence>
<keyword evidence="1" id="KW-0547">Nucleotide-binding</keyword>
<name>A0A7J7NZZ3_9MAGN</name>
<dbReference type="SUPFAM" id="SSF56112">
    <property type="entry name" value="Protein kinase-like (PK-like)"/>
    <property type="match status" value="1"/>
</dbReference>
<dbReference type="InterPro" id="IPR000719">
    <property type="entry name" value="Prot_kinase_dom"/>
</dbReference>
<proteinExistence type="predicted"/>
<dbReference type="EMBL" id="JACGCM010000393">
    <property type="protein sequence ID" value="KAF6172757.1"/>
    <property type="molecule type" value="Genomic_DNA"/>
</dbReference>
<dbReference type="Gene3D" id="3.40.50.620">
    <property type="entry name" value="HUPs"/>
    <property type="match status" value="1"/>
</dbReference>
<protein>
    <recommendedName>
        <fullName evidence="3">Protein kinase domain-containing protein</fullName>
    </recommendedName>
</protein>
<dbReference type="InterPro" id="IPR011009">
    <property type="entry name" value="Kinase-like_dom_sf"/>
</dbReference>
<feature type="domain" description="Protein kinase" evidence="3">
    <location>
        <begin position="211"/>
        <end position="479"/>
    </location>
</feature>
<dbReference type="AlphaFoldDB" id="A0A7J7NZZ3"/>
<dbReference type="InterPro" id="IPR014729">
    <property type="entry name" value="Rossmann-like_a/b/a_fold"/>
</dbReference>
<sequence>MGFRLSPHGESVIVVMDANRSKGNFDALSWALNHVVRPKDTVVVLGILYEIGKKSSNCFPFYMGTGVSAIWERLEFSGDLNPEVLEEEITKKRAQYQCMLQPFYRKCMKNEVKLEVKLIAGFDPKRITIEEAQNCNTRWIVLDSYMKKDKAFIHEHGGCNVAAMKDKDVASIKLFEGCKEVYKEAMSVQPPSPCWYPLSWRTNFPMKFTHREVEDITNRFASQNIVFEENLQIFEGIILDNPVLVKCFSTNDKCFWSELMILSRVRHRNISNLVGYCYTDTSMFLLLDKPSGGSLDSHLQCDELAKNLSWNARSDIALAIGSCLRYLHEDCLDGPILHGSVSSCHIVFSHGCSPMLTEFSSAKSLKDRRSFNGDLSMDGSFDGRCQPMEANEQLYPDVHAYGLFLLELLTGQRAFGSSLVDWALPLLENGSLRQVMDPRLLGSGDAKEVCYMVSAALLCLKNEYEHRASISENKVHTLPKLEVALFPKVEVSTLPKPELATLPKIGVPTLPKLELPTLLKPELASLPNIDVPTLLPLYPRLG</sequence>
<evidence type="ECO:0000256" key="2">
    <source>
        <dbReference type="ARBA" id="ARBA00022840"/>
    </source>
</evidence>
<accession>A0A7J7NZZ3</accession>
<dbReference type="PANTHER" id="PTHR27001:SF811">
    <property type="entry name" value="SERINE_THREONINE-PROTEIN KINASE CDG1-LIKE"/>
    <property type="match status" value="1"/>
</dbReference>
<dbReference type="GO" id="GO:0004672">
    <property type="term" value="F:protein kinase activity"/>
    <property type="evidence" value="ECO:0007669"/>
    <property type="project" value="InterPro"/>
</dbReference>
<evidence type="ECO:0000313" key="5">
    <source>
        <dbReference type="Proteomes" id="UP000541444"/>
    </source>
</evidence>
<comment type="caution">
    <text evidence="4">The sequence shown here is derived from an EMBL/GenBank/DDBJ whole genome shotgun (WGS) entry which is preliminary data.</text>
</comment>
<keyword evidence="5" id="KW-1185">Reference proteome</keyword>
<dbReference type="Proteomes" id="UP000541444">
    <property type="component" value="Unassembled WGS sequence"/>
</dbReference>
<dbReference type="PANTHER" id="PTHR27001">
    <property type="entry name" value="OS01G0253100 PROTEIN"/>
    <property type="match status" value="1"/>
</dbReference>
<evidence type="ECO:0000256" key="1">
    <source>
        <dbReference type="ARBA" id="ARBA00022741"/>
    </source>
</evidence>
<keyword evidence="2" id="KW-0067">ATP-binding</keyword>